<dbReference type="GO" id="GO:0045004">
    <property type="term" value="P:DNA replication proofreading"/>
    <property type="evidence" value="ECO:0007669"/>
    <property type="project" value="TreeGrafter"/>
</dbReference>
<dbReference type="PANTHER" id="PTHR30231:SF2">
    <property type="entry name" value="RIBONUCLEASE T"/>
    <property type="match status" value="1"/>
</dbReference>
<dbReference type="EMBL" id="UOFR01000034">
    <property type="protein sequence ID" value="VAW95741.1"/>
    <property type="molecule type" value="Genomic_DNA"/>
</dbReference>
<sequence>MSNINQDAPIQLIAHRFRGFLPVIVDVETSGFDPDKNALLEVAAIPIVADSEGYMAPGATIACHVEPFEGSILDPKALQFNGIDPHHPFRMAKPELEALEHIFKPIRTLVKSKQCSRAILVGHNSFFDLGFIRAAVERCNIKNQPFHSFSSFDTATLAGLAYGQTVLARAALAAGIEWEAEKAHSAVYDAEKTAELFCKIVNTWDKNIGI</sequence>
<accession>A0A3B0ZVI3</accession>
<dbReference type="HAMAP" id="MF_00157">
    <property type="entry name" value="RNase_T"/>
    <property type="match status" value="1"/>
</dbReference>
<evidence type="ECO:0000256" key="1">
    <source>
        <dbReference type="ARBA" id="ARBA00022694"/>
    </source>
</evidence>
<dbReference type="GO" id="GO:0008033">
    <property type="term" value="P:tRNA processing"/>
    <property type="evidence" value="ECO:0007669"/>
    <property type="project" value="UniProtKB-KW"/>
</dbReference>
<dbReference type="CDD" id="cd06134">
    <property type="entry name" value="RNaseT"/>
    <property type="match status" value="1"/>
</dbReference>
<dbReference type="InterPro" id="IPR005987">
    <property type="entry name" value="RNase_T"/>
</dbReference>
<keyword evidence="2" id="KW-0378">Hydrolase</keyword>
<dbReference type="GO" id="GO:0003676">
    <property type="term" value="F:nucleic acid binding"/>
    <property type="evidence" value="ECO:0007669"/>
    <property type="project" value="InterPro"/>
</dbReference>
<evidence type="ECO:0000313" key="4">
    <source>
        <dbReference type="EMBL" id="VAW95741.1"/>
    </source>
</evidence>
<proteinExistence type="inferred from homology"/>
<name>A0A3B0ZVI3_9ZZZZ</name>
<dbReference type="PANTHER" id="PTHR30231">
    <property type="entry name" value="DNA POLYMERASE III SUBUNIT EPSILON"/>
    <property type="match status" value="1"/>
</dbReference>
<dbReference type="AlphaFoldDB" id="A0A3B0ZVI3"/>
<dbReference type="GO" id="GO:0004540">
    <property type="term" value="F:RNA nuclease activity"/>
    <property type="evidence" value="ECO:0007669"/>
    <property type="project" value="InterPro"/>
</dbReference>
<protein>
    <submittedName>
        <fullName evidence="4">Ribonuclease T</fullName>
    </submittedName>
</protein>
<gene>
    <name evidence="4" type="ORF">MNBD_GAMMA21-1534</name>
</gene>
<dbReference type="SMART" id="SM00479">
    <property type="entry name" value="EXOIII"/>
    <property type="match status" value="1"/>
</dbReference>
<dbReference type="GO" id="GO:0008408">
    <property type="term" value="F:3'-5' exonuclease activity"/>
    <property type="evidence" value="ECO:0007669"/>
    <property type="project" value="TreeGrafter"/>
</dbReference>
<organism evidence="4">
    <name type="scientific">hydrothermal vent metagenome</name>
    <dbReference type="NCBI Taxonomy" id="652676"/>
    <lineage>
        <taxon>unclassified sequences</taxon>
        <taxon>metagenomes</taxon>
        <taxon>ecological metagenomes</taxon>
    </lineage>
</organism>
<feature type="domain" description="Exonuclease" evidence="3">
    <location>
        <begin position="21"/>
        <end position="206"/>
    </location>
</feature>
<dbReference type="InterPro" id="IPR013520">
    <property type="entry name" value="Ribonucl_H"/>
</dbReference>
<dbReference type="NCBIfam" id="TIGR01298">
    <property type="entry name" value="RNaseT"/>
    <property type="match status" value="1"/>
</dbReference>
<dbReference type="InterPro" id="IPR036397">
    <property type="entry name" value="RNaseH_sf"/>
</dbReference>
<evidence type="ECO:0000256" key="2">
    <source>
        <dbReference type="ARBA" id="ARBA00022801"/>
    </source>
</evidence>
<dbReference type="Pfam" id="PF00929">
    <property type="entry name" value="RNase_T"/>
    <property type="match status" value="1"/>
</dbReference>
<evidence type="ECO:0000259" key="3">
    <source>
        <dbReference type="SMART" id="SM00479"/>
    </source>
</evidence>
<dbReference type="Gene3D" id="3.30.420.10">
    <property type="entry name" value="Ribonuclease H-like superfamily/Ribonuclease H"/>
    <property type="match status" value="1"/>
</dbReference>
<keyword evidence="1" id="KW-0819">tRNA processing</keyword>
<dbReference type="InterPro" id="IPR012337">
    <property type="entry name" value="RNaseH-like_sf"/>
</dbReference>
<reference evidence="4" key="1">
    <citation type="submission" date="2018-06" db="EMBL/GenBank/DDBJ databases">
        <authorList>
            <person name="Zhirakovskaya E."/>
        </authorList>
    </citation>
    <scope>NUCLEOTIDE SEQUENCE</scope>
</reference>
<dbReference type="SUPFAM" id="SSF53098">
    <property type="entry name" value="Ribonuclease H-like"/>
    <property type="match status" value="1"/>
</dbReference>
<dbReference type="GO" id="GO:0005829">
    <property type="term" value="C:cytosol"/>
    <property type="evidence" value="ECO:0007669"/>
    <property type="project" value="TreeGrafter"/>
</dbReference>